<accession>A0ABQ2V4V0</accession>
<feature type="region of interest" description="Disordered" evidence="1">
    <location>
        <begin position="1"/>
        <end position="63"/>
    </location>
</feature>
<comment type="caution">
    <text evidence="3">The sequence shown here is derived from an EMBL/GenBank/DDBJ whole genome shotgun (WGS) entry which is preliminary data.</text>
</comment>
<organism evidence="3 4">
    <name type="scientific">Streptomyces albospinus</name>
    <dbReference type="NCBI Taxonomy" id="285515"/>
    <lineage>
        <taxon>Bacteria</taxon>
        <taxon>Bacillati</taxon>
        <taxon>Actinomycetota</taxon>
        <taxon>Actinomycetes</taxon>
        <taxon>Kitasatosporales</taxon>
        <taxon>Streptomycetaceae</taxon>
        <taxon>Streptomyces</taxon>
    </lineage>
</organism>
<evidence type="ECO:0000313" key="3">
    <source>
        <dbReference type="EMBL" id="GGU69066.1"/>
    </source>
</evidence>
<feature type="domain" description="SnoaL-like" evidence="2">
    <location>
        <begin position="70"/>
        <end position="193"/>
    </location>
</feature>
<name>A0ABQ2V4V0_9ACTN</name>
<dbReference type="InterPro" id="IPR032710">
    <property type="entry name" value="NTF2-like_dom_sf"/>
</dbReference>
<evidence type="ECO:0000256" key="1">
    <source>
        <dbReference type="SAM" id="MobiDB-lite"/>
    </source>
</evidence>
<feature type="compositionally biased region" description="Low complexity" evidence="1">
    <location>
        <begin position="15"/>
        <end position="53"/>
    </location>
</feature>
<reference evidence="4" key="1">
    <citation type="journal article" date="2019" name="Int. J. Syst. Evol. Microbiol.">
        <title>The Global Catalogue of Microorganisms (GCM) 10K type strain sequencing project: providing services to taxonomists for standard genome sequencing and annotation.</title>
        <authorList>
            <consortium name="The Broad Institute Genomics Platform"/>
            <consortium name="The Broad Institute Genome Sequencing Center for Infectious Disease"/>
            <person name="Wu L."/>
            <person name="Ma J."/>
        </authorList>
    </citation>
    <scope>NUCLEOTIDE SEQUENCE [LARGE SCALE GENOMIC DNA]</scope>
    <source>
        <strain evidence="4">JCM 3399</strain>
    </source>
</reference>
<feature type="region of interest" description="Disordered" evidence="1">
    <location>
        <begin position="200"/>
        <end position="220"/>
    </location>
</feature>
<sequence>MSTRQSATPEEPALADRAATTDTTDTGEQSVTTDKAMTTLEATAANGTTTNGTSPRPRPEAGARLGPQLQHLIDRAEITDLLDRYLRSLDEGIFDEAWARAFHTEEVTAVMPVGTVHGRDALLASVSQAMALFDRTVHLGTNAVIEIDGDRATARGAQLSTHVLAGGSAELFVSAGHADSELVRTPDGWRISASSLRIAWTQGTPPRSATGPETGEGDAA</sequence>
<protein>
    <recommendedName>
        <fullName evidence="2">SnoaL-like domain-containing protein</fullName>
    </recommendedName>
</protein>
<gene>
    <name evidence="3" type="ORF">GCM10010211_38170</name>
</gene>
<dbReference type="SUPFAM" id="SSF54427">
    <property type="entry name" value="NTF2-like"/>
    <property type="match status" value="1"/>
</dbReference>
<dbReference type="InterPro" id="IPR037401">
    <property type="entry name" value="SnoaL-like"/>
</dbReference>
<dbReference type="Gene3D" id="3.10.450.50">
    <property type="match status" value="1"/>
</dbReference>
<dbReference type="Pfam" id="PF13577">
    <property type="entry name" value="SnoaL_4"/>
    <property type="match status" value="1"/>
</dbReference>
<dbReference type="RefSeq" id="WP_229852377.1">
    <property type="nucleotide sequence ID" value="NZ_BMRP01000012.1"/>
</dbReference>
<evidence type="ECO:0000313" key="4">
    <source>
        <dbReference type="Proteomes" id="UP000654471"/>
    </source>
</evidence>
<dbReference type="CDD" id="cd00531">
    <property type="entry name" value="NTF2_like"/>
    <property type="match status" value="1"/>
</dbReference>
<dbReference type="EMBL" id="BMRP01000012">
    <property type="protein sequence ID" value="GGU69066.1"/>
    <property type="molecule type" value="Genomic_DNA"/>
</dbReference>
<dbReference type="Proteomes" id="UP000654471">
    <property type="component" value="Unassembled WGS sequence"/>
</dbReference>
<proteinExistence type="predicted"/>
<keyword evidence="4" id="KW-1185">Reference proteome</keyword>
<evidence type="ECO:0000259" key="2">
    <source>
        <dbReference type="Pfam" id="PF13577"/>
    </source>
</evidence>